<sequence length="274" mass="31029">MPPTGSLKRKRSSASNLPVSMEQTIVTVTVGPNGTPFNFHRGLLCRCSGFFRGAFKGSFKEAGDRSVHLDDVSVLTMQQFMQWIYNSAFLTGPATIASFNGPSHELLTPDEMLDLYVFADRYEIVTLRNDIVYALRVVMYNVQTGSYGKDLPLAFVERAYERLPHTSTLCKWLRWHMSVMWAPDLMDEDVEKYAYLPASFLLGVAVHCRMRIEWAEDKEVSAHDESLVAVEQFRLGCEFHEHEQAGVCPGKGVPESDVSKLNFTWLMKSKLSLQ</sequence>
<name>A0A6A6R3Y6_9PEZI</name>
<dbReference type="Gene3D" id="3.30.710.10">
    <property type="entry name" value="Potassium Channel Kv1.1, Chain A"/>
    <property type="match status" value="1"/>
</dbReference>
<evidence type="ECO:0000313" key="3">
    <source>
        <dbReference type="Proteomes" id="UP000799750"/>
    </source>
</evidence>
<dbReference type="EMBL" id="MU004184">
    <property type="protein sequence ID" value="KAF2499044.1"/>
    <property type="molecule type" value="Genomic_DNA"/>
</dbReference>
<dbReference type="InterPro" id="IPR011333">
    <property type="entry name" value="SKP1/BTB/POZ_sf"/>
</dbReference>
<dbReference type="PANTHER" id="PTHR47843">
    <property type="entry name" value="BTB DOMAIN-CONTAINING PROTEIN-RELATED"/>
    <property type="match status" value="1"/>
</dbReference>
<gene>
    <name evidence="2" type="ORF">BU16DRAFT_523640</name>
</gene>
<feature type="domain" description="BTB" evidence="1">
    <location>
        <begin position="24"/>
        <end position="93"/>
    </location>
</feature>
<dbReference type="SMART" id="SM00225">
    <property type="entry name" value="BTB"/>
    <property type="match status" value="1"/>
</dbReference>
<dbReference type="CDD" id="cd18186">
    <property type="entry name" value="BTB_POZ_ZBTB_KLHL-like"/>
    <property type="match status" value="1"/>
</dbReference>
<dbReference type="SUPFAM" id="SSF54695">
    <property type="entry name" value="POZ domain"/>
    <property type="match status" value="1"/>
</dbReference>
<proteinExistence type="predicted"/>
<accession>A0A6A6R3Y6</accession>
<organism evidence="2 3">
    <name type="scientific">Lophium mytilinum</name>
    <dbReference type="NCBI Taxonomy" id="390894"/>
    <lineage>
        <taxon>Eukaryota</taxon>
        <taxon>Fungi</taxon>
        <taxon>Dikarya</taxon>
        <taxon>Ascomycota</taxon>
        <taxon>Pezizomycotina</taxon>
        <taxon>Dothideomycetes</taxon>
        <taxon>Pleosporomycetidae</taxon>
        <taxon>Mytilinidiales</taxon>
        <taxon>Mytilinidiaceae</taxon>
        <taxon>Lophium</taxon>
    </lineage>
</organism>
<dbReference type="PROSITE" id="PS50097">
    <property type="entry name" value="BTB"/>
    <property type="match status" value="1"/>
</dbReference>
<evidence type="ECO:0000313" key="2">
    <source>
        <dbReference type="EMBL" id="KAF2499044.1"/>
    </source>
</evidence>
<reference evidence="2" key="1">
    <citation type="journal article" date="2020" name="Stud. Mycol.">
        <title>101 Dothideomycetes genomes: a test case for predicting lifestyles and emergence of pathogens.</title>
        <authorList>
            <person name="Haridas S."/>
            <person name="Albert R."/>
            <person name="Binder M."/>
            <person name="Bloem J."/>
            <person name="Labutti K."/>
            <person name="Salamov A."/>
            <person name="Andreopoulos B."/>
            <person name="Baker S."/>
            <person name="Barry K."/>
            <person name="Bills G."/>
            <person name="Bluhm B."/>
            <person name="Cannon C."/>
            <person name="Castanera R."/>
            <person name="Culley D."/>
            <person name="Daum C."/>
            <person name="Ezra D."/>
            <person name="Gonzalez J."/>
            <person name="Henrissat B."/>
            <person name="Kuo A."/>
            <person name="Liang C."/>
            <person name="Lipzen A."/>
            <person name="Lutzoni F."/>
            <person name="Magnuson J."/>
            <person name="Mondo S."/>
            <person name="Nolan M."/>
            <person name="Ohm R."/>
            <person name="Pangilinan J."/>
            <person name="Park H.-J."/>
            <person name="Ramirez L."/>
            <person name="Alfaro M."/>
            <person name="Sun H."/>
            <person name="Tritt A."/>
            <person name="Yoshinaga Y."/>
            <person name="Zwiers L.-H."/>
            <person name="Turgeon B."/>
            <person name="Goodwin S."/>
            <person name="Spatafora J."/>
            <person name="Crous P."/>
            <person name="Grigoriev I."/>
        </authorList>
    </citation>
    <scope>NUCLEOTIDE SEQUENCE</scope>
    <source>
        <strain evidence="2">CBS 269.34</strain>
    </source>
</reference>
<protein>
    <recommendedName>
        <fullName evidence="1">BTB domain-containing protein</fullName>
    </recommendedName>
</protein>
<dbReference type="Proteomes" id="UP000799750">
    <property type="component" value="Unassembled WGS sequence"/>
</dbReference>
<dbReference type="AlphaFoldDB" id="A0A6A6R3Y6"/>
<dbReference type="Pfam" id="PF00651">
    <property type="entry name" value="BTB"/>
    <property type="match status" value="1"/>
</dbReference>
<dbReference type="OrthoDB" id="194443at2759"/>
<keyword evidence="3" id="KW-1185">Reference proteome</keyword>
<dbReference type="PANTHER" id="PTHR47843:SF2">
    <property type="entry name" value="BTB DOMAIN-CONTAINING PROTEIN"/>
    <property type="match status" value="1"/>
</dbReference>
<dbReference type="InterPro" id="IPR000210">
    <property type="entry name" value="BTB/POZ_dom"/>
</dbReference>
<evidence type="ECO:0000259" key="1">
    <source>
        <dbReference type="PROSITE" id="PS50097"/>
    </source>
</evidence>